<dbReference type="AlphaFoldDB" id="A0A1G7HF49"/>
<dbReference type="EMBL" id="FNBN01000001">
    <property type="protein sequence ID" value="SDE98966.1"/>
    <property type="molecule type" value="Genomic_DNA"/>
</dbReference>
<accession>A0A1G7HF49</accession>
<dbReference type="Proteomes" id="UP000199045">
    <property type="component" value="Unassembled WGS sequence"/>
</dbReference>
<dbReference type="RefSeq" id="WP_089828589.1">
    <property type="nucleotide sequence ID" value="NZ_FNBN01000001.1"/>
</dbReference>
<sequence>MGWRSAPLLSGMLLGVIKRIGVEYGLGSISRIAGEPKARHSHLKPVLLTLSLLLCRRPVFYELKGFLHSDDNAYSDYSGYSGYSDFNYPL</sequence>
<proteinExistence type="predicted"/>
<reference evidence="1 2" key="1">
    <citation type="submission" date="2016-10" db="EMBL/GenBank/DDBJ databases">
        <authorList>
            <person name="de Groot N.N."/>
        </authorList>
    </citation>
    <scope>NUCLEOTIDE SEQUENCE [LARGE SCALE GENOMIC DNA]</scope>
    <source>
        <strain evidence="1 2">DSM 527</strain>
    </source>
</reference>
<gene>
    <name evidence="1" type="ORF">SAMN04488121_101440</name>
</gene>
<evidence type="ECO:0000313" key="2">
    <source>
        <dbReference type="Proteomes" id="UP000199045"/>
    </source>
</evidence>
<organism evidence="1 2">
    <name type="scientific">Chitinophaga filiformis</name>
    <name type="common">Myxococcus filiformis</name>
    <name type="synonym">Flexibacter filiformis</name>
    <dbReference type="NCBI Taxonomy" id="104663"/>
    <lineage>
        <taxon>Bacteria</taxon>
        <taxon>Pseudomonadati</taxon>
        <taxon>Bacteroidota</taxon>
        <taxon>Chitinophagia</taxon>
        <taxon>Chitinophagales</taxon>
        <taxon>Chitinophagaceae</taxon>
        <taxon>Chitinophaga</taxon>
    </lineage>
</organism>
<protein>
    <submittedName>
        <fullName evidence="1">Uncharacterized protein</fullName>
    </submittedName>
</protein>
<evidence type="ECO:0000313" key="1">
    <source>
        <dbReference type="EMBL" id="SDE98966.1"/>
    </source>
</evidence>
<name>A0A1G7HF49_CHIFI</name>